<dbReference type="Pfam" id="PF03514">
    <property type="entry name" value="GRAS"/>
    <property type="match status" value="1"/>
</dbReference>
<dbReference type="EMBL" id="OZ034820">
    <property type="protein sequence ID" value="CAL1401928.1"/>
    <property type="molecule type" value="Genomic_DNA"/>
</dbReference>
<feature type="short sequence motif" description="LXXLL motif" evidence="5">
    <location>
        <begin position="593"/>
        <end position="597"/>
    </location>
</feature>
<keyword evidence="3" id="KW-0804">Transcription</keyword>
<evidence type="ECO:0000256" key="2">
    <source>
        <dbReference type="ARBA" id="ARBA00023015"/>
    </source>
</evidence>
<dbReference type="GO" id="GO:0005634">
    <property type="term" value="C:nucleus"/>
    <property type="evidence" value="ECO:0007669"/>
    <property type="project" value="UniProtKB-SubCell"/>
</dbReference>
<comment type="similarity">
    <text evidence="5">Belongs to the GRAS family.</text>
</comment>
<keyword evidence="8" id="KW-1185">Reference proteome</keyword>
<proteinExistence type="inferred from homology"/>
<evidence type="ECO:0000256" key="3">
    <source>
        <dbReference type="ARBA" id="ARBA00023163"/>
    </source>
</evidence>
<feature type="compositionally biased region" description="Polar residues" evidence="6">
    <location>
        <begin position="277"/>
        <end position="288"/>
    </location>
</feature>
<dbReference type="Proteomes" id="UP001497516">
    <property type="component" value="Chromosome 7"/>
</dbReference>
<organism evidence="7 8">
    <name type="scientific">Linum trigynum</name>
    <dbReference type="NCBI Taxonomy" id="586398"/>
    <lineage>
        <taxon>Eukaryota</taxon>
        <taxon>Viridiplantae</taxon>
        <taxon>Streptophyta</taxon>
        <taxon>Embryophyta</taxon>
        <taxon>Tracheophyta</taxon>
        <taxon>Spermatophyta</taxon>
        <taxon>Magnoliopsida</taxon>
        <taxon>eudicotyledons</taxon>
        <taxon>Gunneridae</taxon>
        <taxon>Pentapetalae</taxon>
        <taxon>rosids</taxon>
        <taxon>fabids</taxon>
        <taxon>Malpighiales</taxon>
        <taxon>Linaceae</taxon>
        <taxon>Linum</taxon>
    </lineage>
</organism>
<feature type="region of interest" description="Leucine repeat II (LRII)" evidence="5">
    <location>
        <begin position="543"/>
        <end position="575"/>
    </location>
</feature>
<protein>
    <submittedName>
        <fullName evidence="7">Uncharacterized protein</fullName>
    </submittedName>
</protein>
<keyword evidence="2" id="KW-0805">Transcription regulation</keyword>
<feature type="region of interest" description="Disordered" evidence="6">
    <location>
        <begin position="86"/>
        <end position="119"/>
    </location>
</feature>
<dbReference type="InterPro" id="IPR005202">
    <property type="entry name" value="TF_GRAS"/>
</dbReference>
<dbReference type="PANTHER" id="PTHR31636">
    <property type="entry name" value="OSJNBA0084A10.13 PROTEIN-RELATED"/>
    <property type="match status" value="1"/>
</dbReference>
<dbReference type="AlphaFoldDB" id="A0AAV2FU59"/>
<name>A0AAV2FU59_9ROSI</name>
<feature type="short sequence motif" description="VHIID" evidence="5">
    <location>
        <begin position="493"/>
        <end position="497"/>
    </location>
</feature>
<feature type="compositionally biased region" description="Polar residues" evidence="6">
    <location>
        <begin position="86"/>
        <end position="95"/>
    </location>
</feature>
<evidence type="ECO:0000313" key="7">
    <source>
        <dbReference type="EMBL" id="CAL1401928.1"/>
    </source>
</evidence>
<comment type="subcellular location">
    <subcellularLocation>
        <location evidence="1">Nucleus</location>
    </subcellularLocation>
</comment>
<gene>
    <name evidence="7" type="ORF">LTRI10_LOCUS41962</name>
</gene>
<feature type="region of interest" description="Disordered" evidence="6">
    <location>
        <begin position="277"/>
        <end position="318"/>
    </location>
</feature>
<keyword evidence="4" id="KW-0539">Nucleus</keyword>
<feature type="region of interest" description="VHIID" evidence="5">
    <location>
        <begin position="462"/>
        <end position="527"/>
    </location>
</feature>
<evidence type="ECO:0000256" key="1">
    <source>
        <dbReference type="ARBA" id="ARBA00004123"/>
    </source>
</evidence>
<evidence type="ECO:0000256" key="4">
    <source>
        <dbReference type="ARBA" id="ARBA00023242"/>
    </source>
</evidence>
<evidence type="ECO:0000256" key="5">
    <source>
        <dbReference type="PROSITE-ProRule" id="PRU01191"/>
    </source>
</evidence>
<evidence type="ECO:0000256" key="6">
    <source>
        <dbReference type="SAM" id="MobiDB-lite"/>
    </source>
</evidence>
<evidence type="ECO:0000313" key="8">
    <source>
        <dbReference type="Proteomes" id="UP001497516"/>
    </source>
</evidence>
<comment type="caution">
    <text evidence="5">Lacks conserved residue(s) required for the propagation of feature annotation.</text>
</comment>
<sequence>MIMDPHDLGFSTYPDTYTSQIPSDESIMFPNSDYHHQIQNNPSSAAVDHHQFFSGAPFDPPDSNSPDSFGLSFTLSPGGESFLFSTDTQSVTSGWSPEAEHQQQVSSPSDDSSDSSDPIHKYINQMLTDENMDAKSYLCYDPLALRETEMSLYHVIGEQYPSHPSTSSSNSPLNLINGDLDLSVSDYAGFAGSTEFLDPQWNALATTTFGDSRKTSVLPLPYDLQQQQQQQPAAAPSFDDMMKNMFSNEESVLQFNKGLEEAQKFLPVPNTLLVDLETNSQNVNSNSRKNNHKREEDSELEEGRSTKQTAIHHEEEGELTEMFDKVLLLPEGQPICCGMEYQKQPEVPEKKSSPKHNGGGKARGGGKKQGKNKKDDEDTVDLRGLLVLCAQAVSSSDFRTANELLKQIRQNSSPTGDGSQRLAHFFANGLEARLAGSSPQIPNFFSSISSNRISAADILKAYKTHLQACPFKKLSILFANKTIYHAAEHAATLHIVDFGIMFGFQWPILIQLLAMRPGGPPKLRITGIELPQRGFRPSERNEETGRRLAKYCERFGVPFEYHPIASQNWESIQIEDLKMEAGEVLAVNSLCRLKNLLEESIDSNSPRNAVLNLIKRMKPDIFVQTVINGAYNAPFFVTRFREALFHFSSLFDIFECTLGREDPERMMFEREIYGRELMNAVAAEGAERVERPETYKQWQIRNVRAGFKAVPLSKELLEKVRGKMKSMYHKDFVLDQDGNWMLQGWKGRIIYASSCWVPA</sequence>
<accession>A0AAV2FU59</accession>
<reference evidence="7 8" key="1">
    <citation type="submission" date="2024-04" db="EMBL/GenBank/DDBJ databases">
        <authorList>
            <person name="Fracassetti M."/>
        </authorList>
    </citation>
    <scope>NUCLEOTIDE SEQUENCE [LARGE SCALE GENOMIC DNA]</scope>
</reference>
<feature type="region of interest" description="SAW" evidence="5">
    <location>
        <begin position="682"/>
        <end position="757"/>
    </location>
</feature>
<dbReference type="PROSITE" id="PS50985">
    <property type="entry name" value="GRAS"/>
    <property type="match status" value="1"/>
</dbReference>
<feature type="region of interest" description="Disordered" evidence="6">
    <location>
        <begin position="344"/>
        <end position="377"/>
    </location>
</feature>
<feature type="compositionally biased region" description="Basic and acidic residues" evidence="6">
    <location>
        <begin position="293"/>
        <end position="315"/>
    </location>
</feature>